<protein>
    <submittedName>
        <fullName evidence="1">Proteasome chaperone</fullName>
    </submittedName>
</protein>
<dbReference type="Gene3D" id="3.30.230.90">
    <property type="match status" value="1"/>
</dbReference>
<dbReference type="GO" id="GO:0000502">
    <property type="term" value="C:proteasome complex"/>
    <property type="evidence" value="ECO:0007669"/>
    <property type="project" value="UniProtKB-KW"/>
</dbReference>
<organism evidence="1 2">
    <name type="scientific">Clavispora lusitaniae</name>
    <name type="common">Candida lusitaniae</name>
    <dbReference type="NCBI Taxonomy" id="36911"/>
    <lineage>
        <taxon>Eukaryota</taxon>
        <taxon>Fungi</taxon>
        <taxon>Dikarya</taxon>
        <taxon>Ascomycota</taxon>
        <taxon>Saccharomycotina</taxon>
        <taxon>Pichiomycetes</taxon>
        <taxon>Metschnikowiaceae</taxon>
        <taxon>Clavispora</taxon>
    </lineage>
</organism>
<sequence>MESASGSKEIIDRYENDHFSFQLIEFDDKIILNVMINGIVDTTLDIPMPTQSHINDPLQDEQSLGVEPVVLLGDPHNIKIQVVASQIGKVVQLSRRPRNIILSIASRYFGKGDVTQDGDFEKVMFVVQHVKELLS</sequence>
<dbReference type="AlphaFoldDB" id="A0AA91PYA1"/>
<dbReference type="InterPro" id="IPR018854">
    <property type="entry name" value="Psome_chaperone_3/4"/>
</dbReference>
<dbReference type="KEGG" id="clus:A9F13_11g00682"/>
<reference evidence="1 2" key="1">
    <citation type="submission" date="2017-04" db="EMBL/GenBank/DDBJ databases">
        <title>Draft genome of the yeast Clavispora lusitaniae type strain CBS 6936.</title>
        <authorList>
            <person name="Durrens P."/>
            <person name="Klopp C."/>
            <person name="Biteau N."/>
            <person name="Fitton-Ouhabi V."/>
            <person name="Dementhon K."/>
            <person name="Accoceberry I."/>
            <person name="Sherman D.J."/>
            <person name="Noel T."/>
        </authorList>
    </citation>
    <scope>NUCLEOTIDE SEQUENCE [LARGE SCALE GENOMIC DNA]</scope>
    <source>
        <strain evidence="1 2">CBS 6936</strain>
    </source>
</reference>
<gene>
    <name evidence="1" type="ORF">A9F13_11g00682</name>
</gene>
<dbReference type="Pfam" id="PF10448">
    <property type="entry name" value="POC3_POC4"/>
    <property type="match status" value="1"/>
</dbReference>
<dbReference type="InterPro" id="IPR053720">
    <property type="entry name" value="Psm_Assembly_Chaperone"/>
</dbReference>
<dbReference type="Proteomes" id="UP000195602">
    <property type="component" value="Unassembled WGS sequence"/>
</dbReference>
<proteinExistence type="predicted"/>
<comment type="caution">
    <text evidence="1">The sequence shown here is derived from an EMBL/GenBank/DDBJ whole genome shotgun (WGS) entry which is preliminary data.</text>
</comment>
<dbReference type="EMBL" id="LYUB02000011">
    <property type="protein sequence ID" value="OVF07732.1"/>
    <property type="molecule type" value="Genomic_DNA"/>
</dbReference>
<keyword evidence="1" id="KW-0647">Proteasome</keyword>
<name>A0AA91PYA1_CLALS</name>
<evidence type="ECO:0000313" key="2">
    <source>
        <dbReference type="Proteomes" id="UP000195602"/>
    </source>
</evidence>
<accession>A0AA91PYA1</accession>
<evidence type="ECO:0000313" key="1">
    <source>
        <dbReference type="EMBL" id="OVF07732.1"/>
    </source>
</evidence>